<organism evidence="6 7">
    <name type="scientific">Streptomyces coerulescens</name>
    <dbReference type="NCBI Taxonomy" id="29304"/>
    <lineage>
        <taxon>Bacteria</taxon>
        <taxon>Bacillati</taxon>
        <taxon>Actinomycetota</taxon>
        <taxon>Actinomycetes</taxon>
        <taxon>Kitasatosporales</taxon>
        <taxon>Streptomycetaceae</taxon>
        <taxon>Streptomyces</taxon>
    </lineage>
</organism>
<name>A0ABW0CYS5_STRCD</name>
<dbReference type="InterPro" id="IPR036390">
    <property type="entry name" value="WH_DNA-bd_sf"/>
</dbReference>
<dbReference type="Gene3D" id="1.10.10.10">
    <property type="entry name" value="Winged helix-like DNA-binding domain superfamily/Winged helix DNA-binding domain"/>
    <property type="match status" value="1"/>
</dbReference>
<dbReference type="Proteomes" id="UP001596263">
    <property type="component" value="Unassembled WGS sequence"/>
</dbReference>
<evidence type="ECO:0000256" key="4">
    <source>
        <dbReference type="SAM" id="MobiDB-lite"/>
    </source>
</evidence>
<dbReference type="InterPro" id="IPR023187">
    <property type="entry name" value="Tscrpt_reg_MarR-type_CS"/>
</dbReference>
<comment type="caution">
    <text evidence="6">The sequence shown here is derived from an EMBL/GenBank/DDBJ whole genome shotgun (WGS) entry which is preliminary data.</text>
</comment>
<dbReference type="Pfam" id="PF12802">
    <property type="entry name" value="MarR_2"/>
    <property type="match status" value="1"/>
</dbReference>
<proteinExistence type="predicted"/>
<accession>A0ABW0CYS5</accession>
<dbReference type="PROSITE" id="PS50995">
    <property type="entry name" value="HTH_MARR_2"/>
    <property type="match status" value="1"/>
</dbReference>
<sequence length="172" mass="18810">MCREQEPDSPSHVVGRQLAEAVKNLVALWFSAVDDVRPRLPPRQIRALEAIARRPSLNVTALAEQLGMGLPSASRLCDRLEAAGLLRRYVRPGDRREVRLEVTEQGRRLLADVTERLSLHLAGALDAVPPDRRPRLEQVLRAVHEAGTPADTTPGPDLRTGSGADGEDPAQV</sequence>
<protein>
    <submittedName>
        <fullName evidence="6">MarR family winged helix-turn-helix transcriptional regulator</fullName>
    </submittedName>
</protein>
<evidence type="ECO:0000313" key="7">
    <source>
        <dbReference type="Proteomes" id="UP001596263"/>
    </source>
</evidence>
<dbReference type="PANTHER" id="PTHR33164:SF43">
    <property type="entry name" value="HTH-TYPE TRANSCRIPTIONAL REPRESSOR YETL"/>
    <property type="match status" value="1"/>
</dbReference>
<gene>
    <name evidence="6" type="ORF">ACFPQ9_41300</name>
</gene>
<keyword evidence="3" id="KW-0804">Transcription</keyword>
<dbReference type="RefSeq" id="WP_380864851.1">
    <property type="nucleotide sequence ID" value="NZ_JBHSKM010000046.1"/>
</dbReference>
<keyword evidence="1" id="KW-0805">Transcription regulation</keyword>
<keyword evidence="7" id="KW-1185">Reference proteome</keyword>
<evidence type="ECO:0000259" key="5">
    <source>
        <dbReference type="PROSITE" id="PS50995"/>
    </source>
</evidence>
<reference evidence="7" key="1">
    <citation type="journal article" date="2019" name="Int. J. Syst. Evol. Microbiol.">
        <title>The Global Catalogue of Microorganisms (GCM) 10K type strain sequencing project: providing services to taxonomists for standard genome sequencing and annotation.</title>
        <authorList>
            <consortium name="The Broad Institute Genomics Platform"/>
            <consortium name="The Broad Institute Genome Sequencing Center for Infectious Disease"/>
            <person name="Wu L."/>
            <person name="Ma J."/>
        </authorList>
    </citation>
    <scope>NUCLEOTIDE SEQUENCE [LARGE SCALE GENOMIC DNA]</scope>
    <source>
        <strain evidence="7">KCTC 42586</strain>
    </source>
</reference>
<dbReference type="SUPFAM" id="SSF46785">
    <property type="entry name" value="Winged helix' DNA-binding domain"/>
    <property type="match status" value="1"/>
</dbReference>
<dbReference type="CDD" id="cd00090">
    <property type="entry name" value="HTH_ARSR"/>
    <property type="match status" value="1"/>
</dbReference>
<dbReference type="EMBL" id="JBHSKM010000046">
    <property type="protein sequence ID" value="MFC5220268.1"/>
    <property type="molecule type" value="Genomic_DNA"/>
</dbReference>
<feature type="region of interest" description="Disordered" evidence="4">
    <location>
        <begin position="142"/>
        <end position="172"/>
    </location>
</feature>
<evidence type="ECO:0000256" key="2">
    <source>
        <dbReference type="ARBA" id="ARBA00023125"/>
    </source>
</evidence>
<dbReference type="PROSITE" id="PS01117">
    <property type="entry name" value="HTH_MARR_1"/>
    <property type="match status" value="1"/>
</dbReference>
<keyword evidence="2" id="KW-0238">DNA-binding</keyword>
<dbReference type="InterPro" id="IPR039422">
    <property type="entry name" value="MarR/SlyA-like"/>
</dbReference>
<feature type="domain" description="HTH marR-type" evidence="5">
    <location>
        <begin position="11"/>
        <end position="145"/>
    </location>
</feature>
<dbReference type="PRINTS" id="PR00598">
    <property type="entry name" value="HTHMARR"/>
</dbReference>
<dbReference type="InterPro" id="IPR011991">
    <property type="entry name" value="ArsR-like_HTH"/>
</dbReference>
<dbReference type="InterPro" id="IPR000835">
    <property type="entry name" value="HTH_MarR-typ"/>
</dbReference>
<evidence type="ECO:0000256" key="1">
    <source>
        <dbReference type="ARBA" id="ARBA00023015"/>
    </source>
</evidence>
<dbReference type="PANTHER" id="PTHR33164">
    <property type="entry name" value="TRANSCRIPTIONAL REGULATOR, MARR FAMILY"/>
    <property type="match status" value="1"/>
</dbReference>
<dbReference type="InterPro" id="IPR036388">
    <property type="entry name" value="WH-like_DNA-bd_sf"/>
</dbReference>
<dbReference type="SMART" id="SM00347">
    <property type="entry name" value="HTH_MARR"/>
    <property type="match status" value="1"/>
</dbReference>
<evidence type="ECO:0000313" key="6">
    <source>
        <dbReference type="EMBL" id="MFC5220268.1"/>
    </source>
</evidence>
<evidence type="ECO:0000256" key="3">
    <source>
        <dbReference type="ARBA" id="ARBA00023163"/>
    </source>
</evidence>